<gene>
    <name evidence="1" type="ORF">CfE428DRAFT_5479</name>
</gene>
<dbReference type="AlphaFoldDB" id="B4D989"/>
<organism evidence="1 2">
    <name type="scientific">Chthoniobacter flavus Ellin428</name>
    <dbReference type="NCBI Taxonomy" id="497964"/>
    <lineage>
        <taxon>Bacteria</taxon>
        <taxon>Pseudomonadati</taxon>
        <taxon>Verrucomicrobiota</taxon>
        <taxon>Spartobacteria</taxon>
        <taxon>Chthoniobacterales</taxon>
        <taxon>Chthoniobacteraceae</taxon>
        <taxon>Chthoniobacter</taxon>
    </lineage>
</organism>
<dbReference type="InParanoid" id="B4D989"/>
<proteinExistence type="predicted"/>
<comment type="caution">
    <text evidence="1">The sequence shown here is derived from an EMBL/GenBank/DDBJ whole genome shotgun (WGS) entry which is preliminary data.</text>
</comment>
<reference evidence="1 2" key="1">
    <citation type="journal article" date="2011" name="J. Bacteriol.">
        <title>Genome sequence of Chthoniobacter flavus Ellin428, an aerobic heterotrophic soil bacterium.</title>
        <authorList>
            <person name="Kant R."/>
            <person name="van Passel M.W."/>
            <person name="Palva A."/>
            <person name="Lucas S."/>
            <person name="Lapidus A."/>
            <person name="Glavina Del Rio T."/>
            <person name="Dalin E."/>
            <person name="Tice H."/>
            <person name="Bruce D."/>
            <person name="Goodwin L."/>
            <person name="Pitluck S."/>
            <person name="Larimer F.W."/>
            <person name="Land M.L."/>
            <person name="Hauser L."/>
            <person name="Sangwan P."/>
            <person name="de Vos W.M."/>
            <person name="Janssen P.H."/>
            <person name="Smidt H."/>
        </authorList>
    </citation>
    <scope>NUCLEOTIDE SEQUENCE [LARGE SCALE GENOMIC DNA]</scope>
    <source>
        <strain evidence="1 2">Ellin428</strain>
    </source>
</reference>
<evidence type="ECO:0000313" key="2">
    <source>
        <dbReference type="Proteomes" id="UP000005824"/>
    </source>
</evidence>
<keyword evidence="2" id="KW-1185">Reference proteome</keyword>
<evidence type="ECO:0000313" key="1">
    <source>
        <dbReference type="EMBL" id="EDY16992.1"/>
    </source>
</evidence>
<dbReference type="EMBL" id="ABVL01000025">
    <property type="protein sequence ID" value="EDY16992.1"/>
    <property type="molecule type" value="Genomic_DNA"/>
</dbReference>
<protein>
    <submittedName>
        <fullName evidence="1">Uncharacterized protein</fullName>
    </submittedName>
</protein>
<dbReference type="Proteomes" id="UP000005824">
    <property type="component" value="Unassembled WGS sequence"/>
</dbReference>
<accession>B4D989</accession>
<name>B4D989_9BACT</name>
<sequence length="62" mass="7087">MCHPERSEEAWAESKDLQFLRVLVRSLRTLRVTTRLLKKFGTKTLGSQRSFDSAHASPLRSG</sequence>
<dbReference type="STRING" id="497964.CfE428DRAFT_5479"/>